<feature type="compositionally biased region" description="Basic and acidic residues" evidence="1">
    <location>
        <begin position="69"/>
        <end position="91"/>
    </location>
</feature>
<evidence type="ECO:0000313" key="2">
    <source>
        <dbReference type="EMBL" id="KAF2603670.1"/>
    </source>
</evidence>
<feature type="compositionally biased region" description="Acidic residues" evidence="1">
    <location>
        <begin position="185"/>
        <end position="207"/>
    </location>
</feature>
<reference evidence="2" key="1">
    <citation type="submission" date="2019-12" db="EMBL/GenBank/DDBJ databases">
        <title>Genome sequencing and annotation of Brassica cretica.</title>
        <authorList>
            <person name="Studholme D.J."/>
            <person name="Sarris P.F."/>
        </authorList>
    </citation>
    <scope>NUCLEOTIDE SEQUENCE</scope>
    <source>
        <strain evidence="2">PFS-102/07</strain>
        <tissue evidence="2">Leaf</tissue>
    </source>
</reference>
<name>A0A8S9L649_BRACR</name>
<feature type="compositionally biased region" description="Basic and acidic residues" evidence="1">
    <location>
        <begin position="254"/>
        <end position="263"/>
    </location>
</feature>
<dbReference type="AlphaFoldDB" id="A0A8S9L649"/>
<feature type="compositionally biased region" description="Polar residues" evidence="1">
    <location>
        <begin position="56"/>
        <end position="67"/>
    </location>
</feature>
<feature type="compositionally biased region" description="Basic and acidic residues" evidence="1">
    <location>
        <begin position="27"/>
        <end position="55"/>
    </location>
</feature>
<organism evidence="2">
    <name type="scientific">Brassica cretica</name>
    <name type="common">Mustard</name>
    <dbReference type="NCBI Taxonomy" id="69181"/>
    <lineage>
        <taxon>Eukaryota</taxon>
        <taxon>Viridiplantae</taxon>
        <taxon>Streptophyta</taxon>
        <taxon>Embryophyta</taxon>
        <taxon>Tracheophyta</taxon>
        <taxon>Spermatophyta</taxon>
        <taxon>Magnoliopsida</taxon>
        <taxon>eudicotyledons</taxon>
        <taxon>Gunneridae</taxon>
        <taxon>Pentapetalae</taxon>
        <taxon>rosids</taxon>
        <taxon>malvids</taxon>
        <taxon>Brassicales</taxon>
        <taxon>Brassicaceae</taxon>
        <taxon>Brassiceae</taxon>
        <taxon>Brassica</taxon>
    </lineage>
</organism>
<feature type="region of interest" description="Disordered" evidence="1">
    <location>
        <begin position="185"/>
        <end position="277"/>
    </location>
</feature>
<sequence length="277" mass="30976">MFIEADSKWVKVADRGHKRNSTYRGHSRGDGEASHYRNTRREEPRHDTQEGRTRLSSDQTRVHNVQNMPREEAKEEGEIKDDGEGEVKLMEEDLMDQPSQKFQEELAKTQATGAETVSDPNDAEKGLQEVQGLLGEKLVSPEDEDHVMEMDEIKAHLLEHGIDMDAADDLPDFSEEETEEAIMAYDEEAQPQEEEEQLLTGDGDDAAVADLGNKKTTRKRLFKPAANTAGSTKMRIASALVSPRKRAAAKPSIHRGDNNKQQESKGTSFLKPGHQNA</sequence>
<proteinExistence type="predicted"/>
<gene>
    <name evidence="2" type="ORF">F2Q70_00025585</name>
</gene>
<feature type="region of interest" description="Disordered" evidence="1">
    <location>
        <begin position="12"/>
        <end position="133"/>
    </location>
</feature>
<evidence type="ECO:0000256" key="1">
    <source>
        <dbReference type="SAM" id="MobiDB-lite"/>
    </source>
</evidence>
<accession>A0A8S9L649</accession>
<protein>
    <submittedName>
        <fullName evidence="2">Uncharacterized protein</fullName>
    </submittedName>
</protein>
<feature type="compositionally biased region" description="Polar residues" evidence="1">
    <location>
        <begin position="109"/>
        <end position="119"/>
    </location>
</feature>
<dbReference type="EMBL" id="QGKY02000094">
    <property type="protein sequence ID" value="KAF2603670.1"/>
    <property type="molecule type" value="Genomic_DNA"/>
</dbReference>
<comment type="caution">
    <text evidence="2">The sequence shown here is derived from an EMBL/GenBank/DDBJ whole genome shotgun (WGS) entry which is preliminary data.</text>
</comment>